<dbReference type="STRING" id="338966.Ppro_1977"/>
<dbReference type="RefSeq" id="WP_011735851.1">
    <property type="nucleotide sequence ID" value="NC_008609.1"/>
</dbReference>
<keyword evidence="3" id="KW-1185">Reference proteome</keyword>
<name>A1AQG5_PELPD</name>
<feature type="transmembrane region" description="Helical" evidence="1">
    <location>
        <begin position="41"/>
        <end position="58"/>
    </location>
</feature>
<organism evidence="2 3">
    <name type="scientific">Pelobacter propionicus (strain DSM 2379 / NBRC 103807 / OttBd1)</name>
    <dbReference type="NCBI Taxonomy" id="338966"/>
    <lineage>
        <taxon>Bacteria</taxon>
        <taxon>Pseudomonadati</taxon>
        <taxon>Thermodesulfobacteriota</taxon>
        <taxon>Desulfuromonadia</taxon>
        <taxon>Desulfuromonadales</taxon>
        <taxon>Desulfuromonadaceae</taxon>
        <taxon>Pelobacter</taxon>
    </lineage>
</organism>
<dbReference type="HOGENOM" id="CLU_037802_0_1_7"/>
<reference evidence="2 3" key="1">
    <citation type="submission" date="2006-10" db="EMBL/GenBank/DDBJ databases">
        <title>Complete sequence of chromosome of Pelobacter propionicus DSM 2379.</title>
        <authorList>
            <consortium name="US DOE Joint Genome Institute"/>
            <person name="Copeland A."/>
            <person name="Lucas S."/>
            <person name="Lapidus A."/>
            <person name="Barry K."/>
            <person name="Detter J.C."/>
            <person name="Glavina del Rio T."/>
            <person name="Hammon N."/>
            <person name="Israni S."/>
            <person name="Dalin E."/>
            <person name="Tice H."/>
            <person name="Pitluck S."/>
            <person name="Saunders E."/>
            <person name="Brettin T."/>
            <person name="Bruce D."/>
            <person name="Han C."/>
            <person name="Tapia R."/>
            <person name="Schmutz J."/>
            <person name="Larimer F."/>
            <person name="Land M."/>
            <person name="Hauser L."/>
            <person name="Kyrpides N."/>
            <person name="Kim E."/>
            <person name="Lovley D."/>
            <person name="Richardson P."/>
        </authorList>
    </citation>
    <scope>NUCLEOTIDE SEQUENCE [LARGE SCALE GENOMIC DNA]</scope>
    <source>
        <strain evidence="3">DSM 2379 / NBRC 103807 / OttBd1</strain>
    </source>
</reference>
<dbReference type="eggNOG" id="COG2391">
    <property type="taxonomic scope" value="Bacteria"/>
</dbReference>
<accession>A1AQG5</accession>
<protein>
    <submittedName>
        <fullName evidence="2">Uncharacterized protein</fullName>
    </submittedName>
</protein>
<evidence type="ECO:0000313" key="3">
    <source>
        <dbReference type="Proteomes" id="UP000006732"/>
    </source>
</evidence>
<keyword evidence="1" id="KW-1133">Transmembrane helix</keyword>
<evidence type="ECO:0000256" key="1">
    <source>
        <dbReference type="SAM" id="Phobius"/>
    </source>
</evidence>
<gene>
    <name evidence="2" type="ordered locus">Ppro_1977</name>
</gene>
<evidence type="ECO:0000313" key="2">
    <source>
        <dbReference type="EMBL" id="ABK99585.1"/>
    </source>
</evidence>
<feature type="transmembrane region" description="Helical" evidence="1">
    <location>
        <begin position="147"/>
        <end position="170"/>
    </location>
</feature>
<dbReference type="Proteomes" id="UP000006732">
    <property type="component" value="Chromosome"/>
</dbReference>
<dbReference type="InterPro" id="IPR007272">
    <property type="entry name" value="Sulf_transp_TsuA/YedE"/>
</dbReference>
<proteinExistence type="predicted"/>
<dbReference type="OrthoDB" id="9790409at2"/>
<feature type="transmembrane region" description="Helical" evidence="1">
    <location>
        <begin position="108"/>
        <end position="126"/>
    </location>
</feature>
<feature type="transmembrane region" description="Helical" evidence="1">
    <location>
        <begin position="70"/>
        <end position="88"/>
    </location>
</feature>
<dbReference type="EMBL" id="CP000482">
    <property type="protein sequence ID" value="ABK99585.1"/>
    <property type="molecule type" value="Genomic_DNA"/>
</dbReference>
<dbReference type="KEGG" id="ppd:Ppro_1977"/>
<keyword evidence="1" id="KW-0472">Membrane</keyword>
<keyword evidence="1" id="KW-0812">Transmembrane</keyword>
<dbReference type="AlphaFoldDB" id="A1AQG5"/>
<sequence length="175" mass="18657">MNMLIYGLVTGILFGFLLQKGRVLRYDRQLGALLLKDMTIIKFMLSAVLVGMTGVYLLNDLGIAKLSVKATILGGVIPGGLIFGIGWGLLGYCPGTSLGAVGEGRWDALWGVVGMLIGAALYAEAYPAMKNSLLAWGDLGKLTLPQLLGVSHWLLIPLFIAGGIGLFSWFEKKGL</sequence>
<dbReference type="Pfam" id="PF04143">
    <property type="entry name" value="Sulf_transp"/>
    <property type="match status" value="1"/>
</dbReference>